<dbReference type="Proteomes" id="UP000078599">
    <property type="component" value="Unassembled WGS sequence"/>
</dbReference>
<organism evidence="2 4">
    <name type="scientific">Thiomonas arsenitoxydans (strain DSM 22701 / CIP 110005 / 3As)</name>
    <dbReference type="NCBI Taxonomy" id="426114"/>
    <lineage>
        <taxon>Bacteria</taxon>
        <taxon>Pseudomonadati</taxon>
        <taxon>Pseudomonadota</taxon>
        <taxon>Betaproteobacteria</taxon>
        <taxon>Burkholderiales</taxon>
        <taxon>Thiomonas</taxon>
    </lineage>
</organism>
<dbReference type="OrthoDB" id="9909304at2"/>
<evidence type="ECO:0000313" key="2">
    <source>
        <dbReference type="EMBL" id="CAZ88635.1"/>
    </source>
</evidence>
<dbReference type="Proteomes" id="UP000002372">
    <property type="component" value="Chromosome"/>
</dbReference>
<reference evidence="4" key="2">
    <citation type="journal article" date="2010" name="PLoS Genet.">
        <title>Structure, function, and evolution of the Thiomonas spp. genome.</title>
        <authorList>
            <person name="Arsene-Ploetze F."/>
            <person name="Koechler S."/>
            <person name="Marchal M."/>
            <person name="Coppee J.Y."/>
            <person name="Chandler M."/>
            <person name="Bonnefoy V."/>
            <person name="Brochier-Armanet C."/>
            <person name="Barakat M."/>
            <person name="Barbe V."/>
            <person name="Battaglia-Brunet F."/>
            <person name="Bruneel O."/>
            <person name="Bryan C.G."/>
            <person name="Cleiss-Arnold J."/>
            <person name="Cruveiller S."/>
            <person name="Erhardt M."/>
            <person name="Heinrich-Salmeron A."/>
            <person name="Hommais F."/>
            <person name="Joulian C."/>
            <person name="Krin E."/>
            <person name="Lieutaud A."/>
            <person name="Lievremont D."/>
            <person name="Michel C."/>
            <person name="Muller D."/>
            <person name="Ortet P."/>
            <person name="Proux C."/>
            <person name="Siguier P."/>
            <person name="Roche D."/>
            <person name="Rouy Z."/>
            <person name="Salvignol G."/>
            <person name="Slyemi D."/>
            <person name="Talla E."/>
            <person name="Weiss S."/>
            <person name="Weissenbach J."/>
            <person name="Medigue C."/>
            <person name="Bertin P.N."/>
        </authorList>
    </citation>
    <scope>NUCLEOTIDE SEQUENCE [LARGE SCALE GENOMIC DNA]</scope>
    <source>
        <strain evidence="4">DSM 22701 / CIP 110005 / 3As</strain>
    </source>
</reference>
<dbReference type="AlphaFoldDB" id="D6CTL6"/>
<name>D6CTL6_THIA3</name>
<protein>
    <submittedName>
        <fullName evidence="2">Uncharacterized protein</fullName>
    </submittedName>
</protein>
<evidence type="ECO:0000313" key="5">
    <source>
        <dbReference type="Proteomes" id="UP000078599"/>
    </source>
</evidence>
<feature type="transmembrane region" description="Helical" evidence="1">
    <location>
        <begin position="60"/>
        <end position="82"/>
    </location>
</feature>
<keyword evidence="1" id="KW-0812">Transmembrane</keyword>
<dbReference type="GeneID" id="57198101"/>
<reference key="1">
    <citation type="submission" date="2009-07" db="EMBL/GenBank/DDBJ databases">
        <authorList>
            <person name="Genoscope - CEA"/>
        </authorList>
    </citation>
    <scope>NUCLEOTIDE SEQUENCE</scope>
    <source>
        <strain>3As</strain>
    </source>
</reference>
<dbReference type="RefSeq" id="WP_013105954.1">
    <property type="nucleotide sequence ID" value="NC_014145.1"/>
</dbReference>
<accession>D6CTL6</accession>
<evidence type="ECO:0000313" key="4">
    <source>
        <dbReference type="Proteomes" id="UP000002372"/>
    </source>
</evidence>
<dbReference type="EMBL" id="FP475956">
    <property type="protein sequence ID" value="CAZ88635.1"/>
    <property type="molecule type" value="Genomic_DNA"/>
</dbReference>
<reference evidence="3 5" key="4">
    <citation type="submission" date="2015-03" db="EMBL/GenBank/DDBJ databases">
        <authorList>
            <person name="Regsiter A."/>
            <person name="william w."/>
        </authorList>
    </citation>
    <scope>NUCLEOTIDE SEQUENCE [LARGE SCALE GENOMIC DNA]</scope>
    <source>
        <strain evidence="3 5">CB1</strain>
    </source>
</reference>
<proteinExistence type="predicted"/>
<keyword evidence="1" id="KW-0472">Membrane</keyword>
<reference evidence="2" key="3">
    <citation type="submission" date="2010-07" db="EMBL/GenBank/DDBJ databases">
        <authorList>
            <person name="Genoscope - CEA"/>
        </authorList>
    </citation>
    <scope>NUCLEOTIDE SEQUENCE</scope>
    <source>
        <strain evidence="2">3As</strain>
    </source>
</reference>
<evidence type="ECO:0000256" key="1">
    <source>
        <dbReference type="SAM" id="Phobius"/>
    </source>
</evidence>
<keyword evidence="5" id="KW-1185">Reference proteome</keyword>
<evidence type="ECO:0000313" key="3">
    <source>
        <dbReference type="EMBL" id="CQR32049.1"/>
    </source>
</evidence>
<sequence length="84" mass="9330">MTEPQPPQSTIDALRAEIDQIPSPEFRLLARYIEAFHQKHSEEFAEMKQTFLTAKGGARAVMWLSVVGSGLAVIWGVLHGVIKP</sequence>
<keyword evidence="1" id="KW-1133">Transmembrane helix</keyword>
<dbReference type="EMBL" id="CTRI01000012">
    <property type="protein sequence ID" value="CQR32049.1"/>
    <property type="molecule type" value="Genomic_DNA"/>
</dbReference>
<dbReference type="HOGENOM" id="CLU_2551712_0_0_4"/>
<dbReference type="KEGG" id="thi:THI_1972"/>
<gene>
    <name evidence="2" type="ordered locus">THI_1972</name>
    <name evidence="3" type="ORF">THICB1_20055</name>
</gene>